<name>A0A089ZVD8_METFO</name>
<keyword evidence="2" id="KW-0378">Hydrolase</keyword>
<evidence type="ECO:0000313" key="3">
    <source>
        <dbReference type="EMBL" id="CEL24503.1"/>
    </source>
</evidence>
<evidence type="ECO:0000313" key="5">
    <source>
        <dbReference type="Proteomes" id="UP000029661"/>
    </source>
</evidence>
<keyword evidence="2" id="KW-0269">Exonuclease</keyword>
<protein>
    <submittedName>
        <fullName evidence="2">Exonuclease-like protein</fullName>
    </submittedName>
    <submittedName>
        <fullName evidence="4">Ribonuclease H-like domain-containing protein</fullName>
    </submittedName>
</protein>
<dbReference type="GO" id="GO:0003676">
    <property type="term" value="F:nucleic acid binding"/>
    <property type="evidence" value="ECO:0007669"/>
    <property type="project" value="InterPro"/>
</dbReference>
<dbReference type="PANTHER" id="PTHR38462:SF1">
    <property type="entry name" value="YPRB RIBONUCLEASE H-LIKE DOMAIN-CONTAINING PROTEIN"/>
    <property type="match status" value="1"/>
</dbReference>
<organism evidence="2 5">
    <name type="scientific">Methanobacterium formicicum</name>
    <dbReference type="NCBI Taxonomy" id="2162"/>
    <lineage>
        <taxon>Archaea</taxon>
        <taxon>Methanobacteriati</taxon>
        <taxon>Methanobacteriota</taxon>
        <taxon>Methanomada group</taxon>
        <taxon>Methanobacteria</taxon>
        <taxon>Methanobacteriales</taxon>
        <taxon>Methanobacteriaceae</taxon>
        <taxon>Methanobacterium</taxon>
    </lineage>
</organism>
<dbReference type="InterPro" id="IPR038720">
    <property type="entry name" value="YprB_RNase_H-like_dom"/>
</dbReference>
<dbReference type="Proteomes" id="UP000606900">
    <property type="component" value="Unassembled WGS sequence"/>
</dbReference>
<gene>
    <name evidence="2" type="ORF">BRM9_1445</name>
    <name evidence="4" type="ORF">ISP06_04165</name>
    <name evidence="3" type="ORF">MB9_0862</name>
</gene>
<dbReference type="GeneID" id="26739116"/>
<sequence length="319" mass="36634">MAYEVEDNPQALKQKLLEEYQDKSLEDMKYGEELETSRGSCYCFTTHEKLEIETLTEKKVNECMASDLKLIKGIGEAKERKLKENGYNSLDDLKEHPSYGAPACELLEKLESRDVCALTDWISTRYSASHPLNLLLSSLSGAENMLFMDIETLGLSDVPLILIGVAEGDGDGLTMKQYLLRDLKEEKAALEGFLSHQEKDNVYVTFNGRSFDVPFIKSRMRFHHMEKPLNSQHLDLLYYSRRQWSNQLPNCRLQTLEKYLFGVEREDDVPSSHVPEFYLTYRETGNIGPLVPIIEHNREDVVTLARILSLLHQCADQED</sequence>
<reference evidence="3" key="2">
    <citation type="submission" date="2014-09" db="EMBL/GenBank/DDBJ databases">
        <authorList>
            <person name="Bishop-Lilly K.A."/>
            <person name="Broomall S.M."/>
            <person name="Chain P.S."/>
            <person name="Chertkov O."/>
            <person name="Coyne S.R."/>
            <person name="Daligault H.E."/>
            <person name="Davenport K.W."/>
            <person name="Erkkila T."/>
            <person name="Frey K.G."/>
            <person name="Gibbons H.S."/>
            <person name="Gu W."/>
            <person name="Jaissle J."/>
            <person name="Johnson S.L."/>
            <person name="Koroleva G.I."/>
            <person name="Ladner J.T."/>
            <person name="Lo C.-C."/>
            <person name="Minogue T.D."/>
            <person name="Munk C."/>
            <person name="Palacios G.F."/>
            <person name="Redden C.L."/>
            <person name="Rosenzweig C.N."/>
            <person name="Scholz M.B."/>
            <person name="Teshima H."/>
            <person name="Xu Y."/>
        </authorList>
    </citation>
    <scope>NUCLEOTIDE SEQUENCE</scope>
    <source>
        <strain evidence="3">Mb9</strain>
    </source>
</reference>
<dbReference type="AlphaFoldDB" id="A0A089ZVD8"/>
<dbReference type="Gene3D" id="3.30.420.10">
    <property type="entry name" value="Ribonuclease H-like superfamily/Ribonuclease H"/>
    <property type="match status" value="1"/>
</dbReference>
<dbReference type="OrthoDB" id="211024at2157"/>
<dbReference type="EMBL" id="CP006933">
    <property type="protein sequence ID" value="AIS32259.1"/>
    <property type="molecule type" value="Genomic_DNA"/>
</dbReference>
<dbReference type="InterPro" id="IPR012337">
    <property type="entry name" value="RNaseH-like_sf"/>
</dbReference>
<proteinExistence type="predicted"/>
<evidence type="ECO:0000313" key="2">
    <source>
        <dbReference type="EMBL" id="AIS32259.1"/>
    </source>
</evidence>
<dbReference type="PATRIC" id="fig|2162.10.peg.895"/>
<dbReference type="SUPFAM" id="SSF53098">
    <property type="entry name" value="Ribonuclease H-like"/>
    <property type="match status" value="1"/>
</dbReference>
<dbReference type="Gene3D" id="1.10.150.20">
    <property type="entry name" value="5' to 3' exonuclease, C-terminal subdomain"/>
    <property type="match status" value="1"/>
</dbReference>
<dbReference type="KEGG" id="mfc:BRM9_1445"/>
<dbReference type="InterPro" id="IPR036397">
    <property type="entry name" value="RNaseH_sf"/>
</dbReference>
<dbReference type="Proteomes" id="UP000062768">
    <property type="component" value="Chromosome I"/>
</dbReference>
<reference evidence="2" key="1">
    <citation type="submission" date="2013-12" db="EMBL/GenBank/DDBJ databases">
        <title>The complete genome sequence of Methanobacterium sp. BRM9.</title>
        <authorList>
            <consortium name="Pastoral Greenhouse Gas Research Consortium"/>
            <person name="Kelly W.J."/>
            <person name="Leahy S.C."/>
            <person name="Perry R."/>
            <person name="Li D."/>
            <person name="Altermann E."/>
            <person name="Lambie S.C."/>
            <person name="Attwood G.T."/>
        </authorList>
    </citation>
    <scope>NUCLEOTIDE SEQUENCE [LARGE SCALE GENOMIC DNA]</scope>
    <source>
        <strain evidence="2">BRM9</strain>
    </source>
</reference>
<keyword evidence="6" id="KW-1185">Reference proteome</keyword>
<dbReference type="EMBL" id="JADIIL010000016">
    <property type="protein sequence ID" value="MBF4474655.1"/>
    <property type="molecule type" value="Genomic_DNA"/>
</dbReference>
<evidence type="ECO:0000313" key="4">
    <source>
        <dbReference type="EMBL" id="MBF4474655.1"/>
    </source>
</evidence>
<accession>A0A089ZVD8</accession>
<dbReference type="PANTHER" id="PTHR38462">
    <property type="entry name" value="EXONUCLEASE-LIKE PROTEIN"/>
    <property type="match status" value="1"/>
</dbReference>
<dbReference type="EMBL" id="LN734822">
    <property type="protein sequence ID" value="CEL24503.1"/>
    <property type="molecule type" value="Genomic_DNA"/>
</dbReference>
<dbReference type="Proteomes" id="UP000029661">
    <property type="component" value="Chromosome"/>
</dbReference>
<reference evidence="4" key="3">
    <citation type="submission" date="2020-10" db="EMBL/GenBank/DDBJ databases">
        <title>Dehalococcoides mccartyi of a TCE/Cr reducing biochatode.</title>
        <authorList>
            <person name="Matturro B."/>
        </authorList>
    </citation>
    <scope>NUCLEOTIDE SEQUENCE</scope>
    <source>
        <strain evidence="4">Bin2</strain>
    </source>
</reference>
<dbReference type="Pfam" id="PF13482">
    <property type="entry name" value="RNase_H_2"/>
    <property type="match status" value="1"/>
</dbReference>
<dbReference type="RefSeq" id="WP_048085289.1">
    <property type="nucleotide sequence ID" value="NZ_CALCVY010000281.1"/>
</dbReference>
<feature type="domain" description="YprB ribonuclease H-like" evidence="1">
    <location>
        <begin position="146"/>
        <end position="310"/>
    </location>
</feature>
<evidence type="ECO:0000259" key="1">
    <source>
        <dbReference type="Pfam" id="PF13482"/>
    </source>
</evidence>
<keyword evidence="2" id="KW-0540">Nuclease</keyword>
<evidence type="ECO:0000313" key="6">
    <source>
        <dbReference type="Proteomes" id="UP000062768"/>
    </source>
</evidence>
<dbReference type="STRING" id="2162.BRM9_1445"/>
<dbReference type="GO" id="GO:0004527">
    <property type="term" value="F:exonuclease activity"/>
    <property type="evidence" value="ECO:0007669"/>
    <property type="project" value="UniProtKB-KW"/>
</dbReference>